<evidence type="ECO:0000313" key="2">
    <source>
        <dbReference type="EMBL" id="RXJ91397.1"/>
    </source>
</evidence>
<keyword evidence="4" id="KW-1185">Reference proteome</keyword>
<dbReference type="EMBL" id="CP031367">
    <property type="protein sequence ID" value="AXK48656.1"/>
    <property type="molecule type" value="Genomic_DNA"/>
</dbReference>
<gene>
    <name evidence="1" type="ORF">ATR_0787</name>
    <name evidence="2" type="ORF">CRU87_06010</name>
</gene>
<name>A0AAD0QJ53_9BACT</name>
<evidence type="ECO:0000313" key="1">
    <source>
        <dbReference type="EMBL" id="AXK48656.1"/>
    </source>
</evidence>
<protein>
    <submittedName>
        <fullName evidence="1">Uncharacterized protein</fullName>
    </submittedName>
</protein>
<accession>A0AAD0QJ53</accession>
<proteinExistence type="predicted"/>
<dbReference type="Pfam" id="PF19669">
    <property type="entry name" value="DUF6172"/>
    <property type="match status" value="1"/>
</dbReference>
<dbReference type="AlphaFoldDB" id="A0AAD0QJ53"/>
<evidence type="ECO:0000313" key="4">
    <source>
        <dbReference type="Proteomes" id="UP000289132"/>
    </source>
</evidence>
<dbReference type="Proteomes" id="UP000289132">
    <property type="component" value="Unassembled WGS sequence"/>
</dbReference>
<sequence length="107" mass="12563">MKKVFNIDIQNKTRERQIDSIKNDIRKYIKREKGKKLPDGFNSWFFNCKFGKTQEDAKEIFFADIIKSVDLAQSENYASFYLEIVATAILKEKKSLNDDESLDKSEN</sequence>
<dbReference type="KEGG" id="atp:ATR_0787"/>
<dbReference type="EMBL" id="PDKD01000008">
    <property type="protein sequence ID" value="RXJ91397.1"/>
    <property type="molecule type" value="Genomic_DNA"/>
</dbReference>
<dbReference type="Proteomes" id="UP000254504">
    <property type="component" value="Chromosome"/>
</dbReference>
<dbReference type="InterPro" id="IPR046170">
    <property type="entry name" value="DUF6172"/>
</dbReference>
<organism evidence="1 3">
    <name type="scientific">Aliarcobacter trophiarum LMG 25534</name>
    <dbReference type="NCBI Taxonomy" id="1032241"/>
    <lineage>
        <taxon>Bacteria</taxon>
        <taxon>Pseudomonadati</taxon>
        <taxon>Campylobacterota</taxon>
        <taxon>Epsilonproteobacteria</taxon>
        <taxon>Campylobacterales</taxon>
        <taxon>Arcobacteraceae</taxon>
        <taxon>Aliarcobacter</taxon>
    </lineage>
</organism>
<evidence type="ECO:0000313" key="3">
    <source>
        <dbReference type="Proteomes" id="UP000254504"/>
    </source>
</evidence>
<dbReference type="RefSeq" id="WP_115428176.1">
    <property type="nucleotide sequence ID" value="NZ_CP031367.1"/>
</dbReference>
<reference evidence="2 4" key="1">
    <citation type="submission" date="2017-10" db="EMBL/GenBank/DDBJ databases">
        <title>Genomics of the genus Arcobacter.</title>
        <authorList>
            <person name="Perez-Cataluna A."/>
            <person name="Figueras M.J."/>
        </authorList>
    </citation>
    <scope>NUCLEOTIDE SEQUENCE [LARGE SCALE GENOMIC DNA]</scope>
    <source>
        <strain evidence="2 4">LMG 25534</strain>
    </source>
</reference>
<reference evidence="1 3" key="2">
    <citation type="submission" date="2018-07" db="EMBL/GenBank/DDBJ databases">
        <title>Complete genome of the Arcobacter trophiarum type strain LMG 25534.</title>
        <authorList>
            <person name="Miller W.G."/>
            <person name="Yee E."/>
        </authorList>
    </citation>
    <scope>NUCLEOTIDE SEQUENCE [LARGE SCALE GENOMIC DNA]</scope>
    <source>
        <strain evidence="1 3">LMG 25534</strain>
    </source>
</reference>